<protein>
    <submittedName>
        <fullName evidence="3">Uncharacterized protein</fullName>
    </submittedName>
</protein>
<feature type="region of interest" description="Disordered" evidence="2">
    <location>
        <begin position="196"/>
        <end position="219"/>
    </location>
</feature>
<dbReference type="InParanoid" id="A7EFU7"/>
<dbReference type="AlphaFoldDB" id="A7EFU7"/>
<accession>A7EFU7</accession>
<evidence type="ECO:0000256" key="2">
    <source>
        <dbReference type="SAM" id="MobiDB-lite"/>
    </source>
</evidence>
<dbReference type="Proteomes" id="UP000001312">
    <property type="component" value="Unassembled WGS sequence"/>
</dbReference>
<reference evidence="4" key="1">
    <citation type="journal article" date="2011" name="PLoS Genet.">
        <title>Genomic analysis of the necrotrophic fungal pathogens Sclerotinia sclerotiorum and Botrytis cinerea.</title>
        <authorList>
            <person name="Amselem J."/>
            <person name="Cuomo C.A."/>
            <person name="van Kan J.A."/>
            <person name="Viaud M."/>
            <person name="Benito E.P."/>
            <person name="Couloux A."/>
            <person name="Coutinho P.M."/>
            <person name="de Vries R.P."/>
            <person name="Dyer P.S."/>
            <person name="Fillinger S."/>
            <person name="Fournier E."/>
            <person name="Gout L."/>
            <person name="Hahn M."/>
            <person name="Kohn L."/>
            <person name="Lapalu N."/>
            <person name="Plummer K.M."/>
            <person name="Pradier J.M."/>
            <person name="Quevillon E."/>
            <person name="Sharon A."/>
            <person name="Simon A."/>
            <person name="ten Have A."/>
            <person name="Tudzynski B."/>
            <person name="Tudzynski P."/>
            <person name="Wincker P."/>
            <person name="Andrew M."/>
            <person name="Anthouard V."/>
            <person name="Beever R.E."/>
            <person name="Beffa R."/>
            <person name="Benoit I."/>
            <person name="Bouzid O."/>
            <person name="Brault B."/>
            <person name="Chen Z."/>
            <person name="Choquer M."/>
            <person name="Collemare J."/>
            <person name="Cotton P."/>
            <person name="Danchin E.G."/>
            <person name="Da Silva C."/>
            <person name="Gautier A."/>
            <person name="Giraud C."/>
            <person name="Giraud T."/>
            <person name="Gonzalez C."/>
            <person name="Grossetete S."/>
            <person name="Guldener U."/>
            <person name="Henrissat B."/>
            <person name="Howlett B.J."/>
            <person name="Kodira C."/>
            <person name="Kretschmer M."/>
            <person name="Lappartient A."/>
            <person name="Leroch M."/>
            <person name="Levis C."/>
            <person name="Mauceli E."/>
            <person name="Neuveglise C."/>
            <person name="Oeser B."/>
            <person name="Pearson M."/>
            <person name="Poulain J."/>
            <person name="Poussereau N."/>
            <person name="Quesneville H."/>
            <person name="Rascle C."/>
            <person name="Schumacher J."/>
            <person name="Segurens B."/>
            <person name="Sexton A."/>
            <person name="Silva E."/>
            <person name="Sirven C."/>
            <person name="Soanes D.M."/>
            <person name="Talbot N.J."/>
            <person name="Templeton M."/>
            <person name="Yandava C."/>
            <person name="Yarden O."/>
            <person name="Zeng Q."/>
            <person name="Rollins J.A."/>
            <person name="Lebrun M.H."/>
            <person name="Dickman M."/>
        </authorList>
    </citation>
    <scope>NUCLEOTIDE SEQUENCE [LARGE SCALE GENOMIC DNA]</scope>
    <source>
        <strain evidence="4">ATCC 18683 / 1980 / Ss-1</strain>
    </source>
</reference>
<evidence type="ECO:0000256" key="1">
    <source>
        <dbReference type="SAM" id="Coils"/>
    </source>
</evidence>
<feature type="coiled-coil region" evidence="1">
    <location>
        <begin position="96"/>
        <end position="182"/>
    </location>
</feature>
<name>A7EFU7_SCLS1</name>
<proteinExistence type="predicted"/>
<sequence>MILQRVFTTKWMGTIPIIASKTPRIQPMAAWRREPGLGHRFPGSLQSVLERQISWNYSKRSPASTQDKEKGFSSIGERSRAFQNFTADIVAKVFKLSNLDDVIRAQDLEIDDLKKELENFKDEHRIWKERAKTAEENLKLSKDEYEAAKIMMQGQAVKIQELEDKKNELKLTVEKLEDWRNRASWYPRFTQIGDPIGDGFPSTKLNGASLTDFPKLNDP</sequence>
<dbReference type="RefSeq" id="XP_001594381.1">
    <property type="nucleotide sequence ID" value="XM_001594331.1"/>
</dbReference>
<keyword evidence="1" id="KW-0175">Coiled coil</keyword>
<evidence type="ECO:0000313" key="3">
    <source>
        <dbReference type="EMBL" id="EDO01713.1"/>
    </source>
</evidence>
<keyword evidence="4" id="KW-1185">Reference proteome</keyword>
<dbReference type="EMBL" id="CH476625">
    <property type="protein sequence ID" value="EDO01713.1"/>
    <property type="molecule type" value="Genomic_DNA"/>
</dbReference>
<gene>
    <name evidence="3" type="ORF">SS1G_04188</name>
</gene>
<dbReference type="HOGENOM" id="CLU_1262190_0_0_1"/>
<dbReference type="GeneID" id="5490449"/>
<dbReference type="KEGG" id="ssl:SS1G_04188"/>
<organism evidence="3 4">
    <name type="scientific">Sclerotinia sclerotiorum (strain ATCC 18683 / 1980 / Ss-1)</name>
    <name type="common">White mold</name>
    <name type="synonym">Whetzelinia sclerotiorum</name>
    <dbReference type="NCBI Taxonomy" id="665079"/>
    <lineage>
        <taxon>Eukaryota</taxon>
        <taxon>Fungi</taxon>
        <taxon>Dikarya</taxon>
        <taxon>Ascomycota</taxon>
        <taxon>Pezizomycotina</taxon>
        <taxon>Leotiomycetes</taxon>
        <taxon>Helotiales</taxon>
        <taxon>Sclerotiniaceae</taxon>
        <taxon>Sclerotinia</taxon>
    </lineage>
</organism>
<evidence type="ECO:0000313" key="4">
    <source>
        <dbReference type="Proteomes" id="UP000001312"/>
    </source>
</evidence>